<dbReference type="PROSITE" id="PS52016">
    <property type="entry name" value="TONB_DEPENDENT_REC_3"/>
    <property type="match status" value="1"/>
</dbReference>
<dbReference type="Proteomes" id="UP001165367">
    <property type="component" value="Unassembled WGS sequence"/>
</dbReference>
<keyword evidence="11" id="KW-1185">Reference proteome</keyword>
<evidence type="ECO:0000256" key="5">
    <source>
        <dbReference type="ARBA" id="ARBA00023136"/>
    </source>
</evidence>
<dbReference type="Gene3D" id="2.170.130.10">
    <property type="entry name" value="TonB-dependent receptor, plug domain"/>
    <property type="match status" value="1"/>
</dbReference>
<keyword evidence="5 7" id="KW-0472">Membrane</keyword>
<comment type="similarity">
    <text evidence="7">Belongs to the TonB-dependent receptor family.</text>
</comment>
<dbReference type="InterPro" id="IPR012910">
    <property type="entry name" value="Plug_dom"/>
</dbReference>
<dbReference type="InterPro" id="IPR036942">
    <property type="entry name" value="Beta-barrel_TonB_sf"/>
</dbReference>
<reference evidence="10" key="1">
    <citation type="submission" date="2022-01" db="EMBL/GenBank/DDBJ databases">
        <authorList>
            <person name="Jo J.-H."/>
            <person name="Im W.-T."/>
        </authorList>
    </citation>
    <scope>NUCLEOTIDE SEQUENCE</scope>
    <source>
        <strain evidence="10">NA20</strain>
    </source>
</reference>
<dbReference type="InterPro" id="IPR023996">
    <property type="entry name" value="TonB-dep_OMP_SusC/RagA"/>
</dbReference>
<evidence type="ECO:0000256" key="3">
    <source>
        <dbReference type="ARBA" id="ARBA00022452"/>
    </source>
</evidence>
<protein>
    <submittedName>
        <fullName evidence="10">TonB-dependent receptor</fullName>
    </submittedName>
</protein>
<keyword evidence="3 7" id="KW-1134">Transmembrane beta strand</keyword>
<name>A0ABS9L065_9BACT</name>
<evidence type="ECO:0000313" key="10">
    <source>
        <dbReference type="EMBL" id="MCG2617981.1"/>
    </source>
</evidence>
<proteinExistence type="inferred from homology"/>
<evidence type="ECO:0000313" key="11">
    <source>
        <dbReference type="Proteomes" id="UP001165367"/>
    </source>
</evidence>
<dbReference type="NCBIfam" id="TIGR04057">
    <property type="entry name" value="SusC_RagA_signa"/>
    <property type="match status" value="1"/>
</dbReference>
<gene>
    <name evidence="10" type="ORF">LZZ85_27005</name>
</gene>
<evidence type="ECO:0000256" key="7">
    <source>
        <dbReference type="PROSITE-ProRule" id="PRU01360"/>
    </source>
</evidence>
<organism evidence="10 11">
    <name type="scientific">Terrimonas ginsenosidimutans</name>
    <dbReference type="NCBI Taxonomy" id="2908004"/>
    <lineage>
        <taxon>Bacteria</taxon>
        <taxon>Pseudomonadati</taxon>
        <taxon>Bacteroidota</taxon>
        <taxon>Chitinophagia</taxon>
        <taxon>Chitinophagales</taxon>
        <taxon>Chitinophagaceae</taxon>
        <taxon>Terrimonas</taxon>
    </lineage>
</organism>
<dbReference type="InterPro" id="IPR039426">
    <property type="entry name" value="TonB-dep_rcpt-like"/>
</dbReference>
<accession>A0ABS9L065</accession>
<feature type="domain" description="TonB-dependent receptor plug" evidence="9">
    <location>
        <begin position="114"/>
        <end position="221"/>
    </location>
</feature>
<keyword evidence="6 7" id="KW-0998">Cell outer membrane</keyword>
<comment type="caution">
    <text evidence="10">The sequence shown here is derived from an EMBL/GenBank/DDBJ whole genome shotgun (WGS) entry which is preliminary data.</text>
</comment>
<evidence type="ECO:0000259" key="9">
    <source>
        <dbReference type="Pfam" id="PF07715"/>
    </source>
</evidence>
<dbReference type="SUPFAM" id="SSF49464">
    <property type="entry name" value="Carboxypeptidase regulatory domain-like"/>
    <property type="match status" value="1"/>
</dbReference>
<sequence>MKSLCLLFVSLWLGSLAYGQNKTITGKVTNKENGAPLSGVNILSDKQKGGVTTNEEGGFTISVPAASSTLVFSYVGFTSQTILIDGKTTIDVVMVANATDMNEVVVIGYGTTKKSHLTGAVSKFKNENLEETPASRLDQALQGKIAGVQIQNISSEAGSDPKVQVRGLSSINAGSSPLVVVDGHPVPDGLSFVNMADVESVEVLKDAASAAIYGSRGASGVIIITTKSGKADRPKYGVKFSTGIKTQYELYPMMTTTEYTKLLFDEAALKATDPGVPPLTPTQIIANNERAAYIVEQQIRGGVGTDWQREALRDANVKNLQVNVSGGSKTLKYFLSGGFQDDPGMMYHSEYKRYNLRAKLDANLSKRVKLSFNINPSYIKRERPSVNFIDFVRFQSFLPVYHDETTAAFVNQATAWAGIRPGDFAQARHFNARVYSGLMPDGTMWNNTAALDPFNTANNTPKSVMETRSITSNDYRVLSSGDLSINILPGLDFKTMGSVYLSYTNALDFAKRSSNRDGDVNKGIYNNRTFVDLLSENTLNYVKEFGDHSINLLAGFTAQKTMIRDEQITGLDYPSDDITTLNTALQIDQSKEATYNNKNEIGLLSWLGRAMYSYKSKYLASVSYRWDGSSYFAPGKKWGSFPAVSLGWVISEEKFLQKADWISNLKIRASYGVTGNNRVGSSYFPYLDLLYSANYPFGSGTGTPNTGLLPSSTVLANPDITWERTFQYNGGIDLSVMNNRLSFSIDVYQSRTDKLLLLQSAMGFIGVPQTWNNIGSLRNRGIEFEITSNNIRTRDFKWTTTANIAHNRNKIVELGDEAYLLNQGERTEIYMNRVGNPLIQFYGYKTDGVWLSQAQIDDARAKGLKSSLSNVFVPGGLKLVDTDGDGDIDADDRIVMGSPYPSFTWGLNNTLSYRSFDLGFMFQGVQGAKLINGDPNYNETKRYNRNYNENRWLSPMFPGDGKTPYSTVGFNWMLTDYVVEDASYYALREVILGYTLPAKVAKLAHISSARVYFSAQNLFFHSASGYRGINPEARFTSGPYATPLVDGYQRGSFPMPKTYMFGIDINF</sequence>
<dbReference type="InterPro" id="IPR037066">
    <property type="entry name" value="Plug_dom_sf"/>
</dbReference>
<keyword evidence="2 7" id="KW-0813">Transport</keyword>
<evidence type="ECO:0000256" key="2">
    <source>
        <dbReference type="ARBA" id="ARBA00022448"/>
    </source>
</evidence>
<feature type="chain" id="PRO_5047096018" evidence="8">
    <location>
        <begin position="18"/>
        <end position="1067"/>
    </location>
</feature>
<dbReference type="SUPFAM" id="SSF56935">
    <property type="entry name" value="Porins"/>
    <property type="match status" value="1"/>
</dbReference>
<evidence type="ECO:0000256" key="4">
    <source>
        <dbReference type="ARBA" id="ARBA00022692"/>
    </source>
</evidence>
<dbReference type="EMBL" id="JAKLTR010000029">
    <property type="protein sequence ID" value="MCG2617981.1"/>
    <property type="molecule type" value="Genomic_DNA"/>
</dbReference>
<dbReference type="Pfam" id="PF13715">
    <property type="entry name" value="CarbopepD_reg_2"/>
    <property type="match status" value="1"/>
</dbReference>
<keyword evidence="8" id="KW-0732">Signal</keyword>
<keyword evidence="4 7" id="KW-0812">Transmembrane</keyword>
<dbReference type="InterPro" id="IPR023997">
    <property type="entry name" value="TonB-dep_OMP_SusC/RagA_CS"/>
</dbReference>
<feature type="signal peptide" evidence="8">
    <location>
        <begin position="1"/>
        <end position="17"/>
    </location>
</feature>
<dbReference type="RefSeq" id="WP_237876994.1">
    <property type="nucleotide sequence ID" value="NZ_JAKLTR010000029.1"/>
</dbReference>
<dbReference type="InterPro" id="IPR008969">
    <property type="entry name" value="CarboxyPept-like_regulatory"/>
</dbReference>
<dbReference type="Gene3D" id="2.40.170.20">
    <property type="entry name" value="TonB-dependent receptor, beta-barrel domain"/>
    <property type="match status" value="1"/>
</dbReference>
<comment type="subcellular location">
    <subcellularLocation>
        <location evidence="1 7">Cell outer membrane</location>
        <topology evidence="1 7">Multi-pass membrane protein</topology>
    </subcellularLocation>
</comment>
<dbReference type="NCBIfam" id="TIGR04056">
    <property type="entry name" value="OMP_RagA_SusC"/>
    <property type="match status" value="1"/>
</dbReference>
<evidence type="ECO:0000256" key="6">
    <source>
        <dbReference type="ARBA" id="ARBA00023237"/>
    </source>
</evidence>
<evidence type="ECO:0000256" key="8">
    <source>
        <dbReference type="SAM" id="SignalP"/>
    </source>
</evidence>
<keyword evidence="10" id="KW-0675">Receptor</keyword>
<dbReference type="Pfam" id="PF07715">
    <property type="entry name" value="Plug"/>
    <property type="match status" value="1"/>
</dbReference>
<evidence type="ECO:0000256" key="1">
    <source>
        <dbReference type="ARBA" id="ARBA00004571"/>
    </source>
</evidence>
<dbReference type="Gene3D" id="2.60.40.1120">
    <property type="entry name" value="Carboxypeptidase-like, regulatory domain"/>
    <property type="match status" value="1"/>
</dbReference>